<proteinExistence type="predicted"/>
<evidence type="ECO:0000313" key="2">
    <source>
        <dbReference type="Proteomes" id="UP000053660"/>
    </source>
</evidence>
<keyword evidence="2" id="KW-1185">Reference proteome</keyword>
<gene>
    <name evidence="1" type="ORF">OESDEN_02171</name>
</gene>
<evidence type="ECO:0008006" key="3">
    <source>
        <dbReference type="Google" id="ProtNLM"/>
    </source>
</evidence>
<reference evidence="1 2" key="1">
    <citation type="submission" date="2014-03" db="EMBL/GenBank/DDBJ databases">
        <title>Draft genome of the hookworm Oesophagostomum dentatum.</title>
        <authorList>
            <person name="Mitreva M."/>
        </authorList>
    </citation>
    <scope>NUCLEOTIDE SEQUENCE [LARGE SCALE GENOMIC DNA]</scope>
    <source>
        <strain evidence="1 2">OD-Hann</strain>
    </source>
</reference>
<dbReference type="Proteomes" id="UP000053660">
    <property type="component" value="Unassembled WGS sequence"/>
</dbReference>
<sequence length="137" mass="15169">MIMAFKILISIIGVEPTDFFSLVTSRTRGGSSKSNVQCLVVADMSNFGNDTLKYEQEAKLINDVGAGFFSKTRNSSIGIVAYGTVPMLPLIRAVNAMKDNNRDFAKEVAFQTRSYYSTVLATTEKLVFFSNDLCRKI</sequence>
<organism evidence="1 2">
    <name type="scientific">Oesophagostomum dentatum</name>
    <name type="common">Nodular worm</name>
    <dbReference type="NCBI Taxonomy" id="61180"/>
    <lineage>
        <taxon>Eukaryota</taxon>
        <taxon>Metazoa</taxon>
        <taxon>Ecdysozoa</taxon>
        <taxon>Nematoda</taxon>
        <taxon>Chromadorea</taxon>
        <taxon>Rhabditida</taxon>
        <taxon>Rhabditina</taxon>
        <taxon>Rhabditomorpha</taxon>
        <taxon>Strongyloidea</taxon>
        <taxon>Strongylidae</taxon>
        <taxon>Oesophagostomum</taxon>
    </lineage>
</organism>
<protein>
    <recommendedName>
        <fullName evidence="3">VWFA domain-containing protein</fullName>
    </recommendedName>
</protein>
<dbReference type="EMBL" id="KN549390">
    <property type="protein sequence ID" value="KHJ97845.1"/>
    <property type="molecule type" value="Genomic_DNA"/>
</dbReference>
<evidence type="ECO:0000313" key="1">
    <source>
        <dbReference type="EMBL" id="KHJ97845.1"/>
    </source>
</evidence>
<accession>A0A0B1TR16</accession>
<name>A0A0B1TR16_OESDE</name>
<dbReference type="AlphaFoldDB" id="A0A0B1TR16"/>